<dbReference type="AlphaFoldDB" id="A0ABD1M902"/>
<keyword evidence="3" id="KW-0238">DNA-binding</keyword>
<evidence type="ECO:0000256" key="4">
    <source>
        <dbReference type="ARBA" id="ARBA00023163"/>
    </source>
</evidence>
<dbReference type="InterPro" id="IPR055081">
    <property type="entry name" value="NLP1-9_GAF"/>
</dbReference>
<dbReference type="Pfam" id="PF02042">
    <property type="entry name" value="RWP-RK"/>
    <property type="match status" value="1"/>
</dbReference>
<evidence type="ECO:0000256" key="2">
    <source>
        <dbReference type="ARBA" id="ARBA00023015"/>
    </source>
</evidence>
<dbReference type="SMART" id="SM00666">
    <property type="entry name" value="PB1"/>
    <property type="match status" value="1"/>
</dbReference>
<dbReference type="CDD" id="cd06407">
    <property type="entry name" value="PB1_NLP"/>
    <property type="match status" value="1"/>
</dbReference>
<dbReference type="Pfam" id="PF00564">
    <property type="entry name" value="PB1"/>
    <property type="match status" value="1"/>
</dbReference>
<dbReference type="SUPFAM" id="SSF54277">
    <property type="entry name" value="CAD &amp; PB1 domains"/>
    <property type="match status" value="1"/>
</dbReference>
<feature type="domain" description="RWP-RK" evidence="7">
    <location>
        <begin position="584"/>
        <end position="670"/>
    </location>
</feature>
<keyword evidence="4" id="KW-0804">Transcription</keyword>
<dbReference type="PROSITE" id="PS51745">
    <property type="entry name" value="PB1"/>
    <property type="match status" value="1"/>
</dbReference>
<protein>
    <submittedName>
        <fullName evidence="9">Uncharacterized protein</fullName>
    </submittedName>
</protein>
<dbReference type="InterPro" id="IPR003035">
    <property type="entry name" value="RWP-RK_dom"/>
</dbReference>
<evidence type="ECO:0000259" key="8">
    <source>
        <dbReference type="PROSITE" id="PS51745"/>
    </source>
</evidence>
<evidence type="ECO:0000313" key="10">
    <source>
        <dbReference type="Proteomes" id="UP001603857"/>
    </source>
</evidence>
<dbReference type="Pfam" id="PF22922">
    <property type="entry name" value="GAF_NLP"/>
    <property type="match status" value="1"/>
</dbReference>
<feature type="compositionally biased region" description="Low complexity" evidence="6">
    <location>
        <begin position="829"/>
        <end position="852"/>
    </location>
</feature>
<dbReference type="PROSITE" id="PS51519">
    <property type="entry name" value="RWP_RK"/>
    <property type="match status" value="1"/>
</dbReference>
<dbReference type="Gene3D" id="3.10.20.90">
    <property type="entry name" value="Phosphatidylinositol 3-kinase Catalytic Subunit, Chain A, domain 1"/>
    <property type="match status" value="1"/>
</dbReference>
<dbReference type="PANTHER" id="PTHR32002">
    <property type="entry name" value="PROTEIN NLP8"/>
    <property type="match status" value="1"/>
</dbReference>
<name>A0ABD1M902_9FABA</name>
<feature type="domain" description="PB1" evidence="8">
    <location>
        <begin position="871"/>
        <end position="953"/>
    </location>
</feature>
<feature type="region of interest" description="Disordered" evidence="6">
    <location>
        <begin position="829"/>
        <end position="854"/>
    </location>
</feature>
<feature type="region of interest" description="Disordered" evidence="6">
    <location>
        <begin position="572"/>
        <end position="601"/>
    </location>
</feature>
<dbReference type="InterPro" id="IPR034891">
    <property type="entry name" value="PB1_NLP"/>
</dbReference>
<evidence type="ECO:0000259" key="7">
    <source>
        <dbReference type="PROSITE" id="PS51519"/>
    </source>
</evidence>
<dbReference type="PANTHER" id="PTHR32002:SF41">
    <property type="entry name" value="PROTEIN NLP8"/>
    <property type="match status" value="1"/>
</dbReference>
<dbReference type="EMBL" id="JBGMDY010000006">
    <property type="protein sequence ID" value="KAL2332236.1"/>
    <property type="molecule type" value="Genomic_DNA"/>
</dbReference>
<evidence type="ECO:0000256" key="3">
    <source>
        <dbReference type="ARBA" id="ARBA00023125"/>
    </source>
</evidence>
<comment type="subunit">
    <text evidence="1">Homodimers and heterodimers.</text>
</comment>
<keyword evidence="2" id="KW-0805">Transcription regulation</keyword>
<accession>A0ABD1M902</accession>
<dbReference type="InterPro" id="IPR053793">
    <property type="entry name" value="PB1-like"/>
</dbReference>
<dbReference type="Proteomes" id="UP001603857">
    <property type="component" value="Unassembled WGS sequence"/>
</dbReference>
<proteinExistence type="predicted"/>
<evidence type="ECO:0000256" key="1">
    <source>
        <dbReference type="ARBA" id="ARBA00011726"/>
    </source>
</evidence>
<comment type="caution">
    <text evidence="9">The sequence shown here is derived from an EMBL/GenBank/DDBJ whole genome shotgun (WGS) entry which is preliminary data.</text>
</comment>
<evidence type="ECO:0000256" key="6">
    <source>
        <dbReference type="SAM" id="MobiDB-lite"/>
    </source>
</evidence>
<dbReference type="InterPro" id="IPR045012">
    <property type="entry name" value="NLP"/>
</dbReference>
<organism evidence="9 10">
    <name type="scientific">Flemingia macrophylla</name>
    <dbReference type="NCBI Taxonomy" id="520843"/>
    <lineage>
        <taxon>Eukaryota</taxon>
        <taxon>Viridiplantae</taxon>
        <taxon>Streptophyta</taxon>
        <taxon>Embryophyta</taxon>
        <taxon>Tracheophyta</taxon>
        <taxon>Spermatophyta</taxon>
        <taxon>Magnoliopsida</taxon>
        <taxon>eudicotyledons</taxon>
        <taxon>Gunneridae</taxon>
        <taxon>Pentapetalae</taxon>
        <taxon>rosids</taxon>
        <taxon>fabids</taxon>
        <taxon>Fabales</taxon>
        <taxon>Fabaceae</taxon>
        <taxon>Papilionoideae</taxon>
        <taxon>50 kb inversion clade</taxon>
        <taxon>NPAAA clade</taxon>
        <taxon>indigoferoid/millettioid clade</taxon>
        <taxon>Phaseoleae</taxon>
        <taxon>Flemingia</taxon>
    </lineage>
</organism>
<sequence length="971" mass="107384">MEYPFSPKGGGIGDWQSPRTRMEGSTSLDDGRRNSISEDMPNSFSELMNFDSYAGLCNSPSITDQILANELPSFASLPYPLPDGFNLVQQNSRQCYMSGVGKNDNDMESFPIYGDNVGCQQMDTLLGFFNNSNDGKNLNSKLKTNGSSQHINASDTGNYIMSRPPGMSLDERMLRALSFFKESIGGGILAQVWVPIKHGDQFVLSTSEQPYLLDQMLAGYREVSRTFTFSTEGKSGCFLGLPGRVFTSKVPEWTSNVCYYSMSEYLRFEHAINHKVRGSIAFPIFDQHSELPSCAVLELVTTKEKPDFDKELEIVCHALQLVNLRTTKPLRLLSQCLSKNKKATLTEIVDVLRSVCHAHRLPLALTWIPCYTEGSRGEATRIQIKEGHSTSSGKSILCIEESACYITDRAMAGFVRACTEHHLEEGKGIAGKALQSNHPFFYPDVKTYDISEYPLVHHARKYNLNAAVAIRLRSTYTNDDDYVLEFFLPANMRGSSEQQLLLDNLSGTMQKICRSLRTISDAELSGIESPQVGFGKKNVPSFFPLSSKDSQIPLINGDCDSVQKMSLKATNLGNNKIEPSPGQERNGSNRQVKKNRSTSEKNVSLSVLQQYFSGSLKDAAKHIGVCPTTLKRICRQHGISRWPSRKINKVNRSLKKIQTVLDSVQGVEGGLKFDTSMGTFVAGGSIIQEIDAHKSLLFPEKSTIKVPAPDKQDALSVPNAPCSEDENFSIKLEGKSKNALDYREDSKSMAMDDGLCQTTSLCTKVQGCPEPACLGSFLAKDRDEWILSKGSWRVEKFERNIVGQSSCSLIGDEMDIGVDGVLEPNHLTSSSLTDSSSGSGLMIHSSSSGSQSFENQNQSKVKSTIVDSWSKLIVKATYGEDTIRFKFDPSAGCFRLYEEVAARFKLQNGSFQLKYLDDEEEWVMLVNDADLQECIEILDDIGTRIVRFLVRDMPCVLGSSGSSNCYLGGSS</sequence>
<keyword evidence="5" id="KW-0539">Nucleus</keyword>
<evidence type="ECO:0000256" key="5">
    <source>
        <dbReference type="ARBA" id="ARBA00023242"/>
    </source>
</evidence>
<keyword evidence="10" id="KW-1185">Reference proteome</keyword>
<feature type="region of interest" description="Disordered" evidence="6">
    <location>
        <begin position="1"/>
        <end position="40"/>
    </location>
</feature>
<evidence type="ECO:0000313" key="9">
    <source>
        <dbReference type="EMBL" id="KAL2332236.1"/>
    </source>
</evidence>
<reference evidence="9 10" key="1">
    <citation type="submission" date="2024-08" db="EMBL/GenBank/DDBJ databases">
        <title>Insights into the chromosomal genome structure of Flemingia macrophylla.</title>
        <authorList>
            <person name="Ding Y."/>
            <person name="Zhao Y."/>
            <person name="Bi W."/>
            <person name="Wu M."/>
            <person name="Zhao G."/>
            <person name="Gong Y."/>
            <person name="Li W."/>
            <person name="Zhang P."/>
        </authorList>
    </citation>
    <scope>NUCLEOTIDE SEQUENCE [LARGE SCALE GENOMIC DNA]</scope>
    <source>
        <strain evidence="9">DYQJB</strain>
        <tissue evidence="9">Leaf</tissue>
    </source>
</reference>
<dbReference type="InterPro" id="IPR000270">
    <property type="entry name" value="PB1_dom"/>
</dbReference>
<dbReference type="GO" id="GO:0003677">
    <property type="term" value="F:DNA binding"/>
    <property type="evidence" value="ECO:0007669"/>
    <property type="project" value="UniProtKB-KW"/>
</dbReference>
<feature type="compositionally biased region" description="Polar residues" evidence="6">
    <location>
        <begin position="17"/>
        <end position="28"/>
    </location>
</feature>
<gene>
    <name evidence="9" type="ORF">Fmac_019817</name>
</gene>